<keyword evidence="1" id="KW-0472">Membrane</keyword>
<dbReference type="AlphaFoldDB" id="G0V1I8"/>
<keyword evidence="1" id="KW-0812">Transmembrane</keyword>
<accession>G0V1I8</accession>
<gene>
    <name evidence="2" type="ORF">TCIL3000_11_9760</name>
</gene>
<dbReference type="EMBL" id="HE575324">
    <property type="protein sequence ID" value="CCC95509.1"/>
    <property type="molecule type" value="Genomic_DNA"/>
</dbReference>
<feature type="transmembrane region" description="Helical" evidence="1">
    <location>
        <begin position="90"/>
        <end position="108"/>
    </location>
</feature>
<name>G0V1I8_TRYCI</name>
<proteinExistence type="predicted"/>
<keyword evidence="1" id="KW-1133">Transmembrane helix</keyword>
<organism evidence="2">
    <name type="scientific">Trypanosoma congolense (strain IL3000)</name>
    <dbReference type="NCBI Taxonomy" id="1068625"/>
    <lineage>
        <taxon>Eukaryota</taxon>
        <taxon>Discoba</taxon>
        <taxon>Euglenozoa</taxon>
        <taxon>Kinetoplastea</taxon>
        <taxon>Metakinetoplastina</taxon>
        <taxon>Trypanosomatida</taxon>
        <taxon>Trypanosomatidae</taxon>
        <taxon>Trypanosoma</taxon>
        <taxon>Nannomonas</taxon>
    </lineage>
</organism>
<protein>
    <submittedName>
        <fullName evidence="2">Uncharacterized protein TCIL3000_11_9760</fullName>
    </submittedName>
</protein>
<reference evidence="2" key="1">
    <citation type="journal article" date="2012" name="Proc. Natl. Acad. Sci. U.S.A.">
        <title>Antigenic diversity is generated by distinct evolutionary mechanisms in African trypanosome species.</title>
        <authorList>
            <person name="Jackson A.P."/>
            <person name="Berry A."/>
            <person name="Aslett M."/>
            <person name="Allison H.C."/>
            <person name="Burton P."/>
            <person name="Vavrova-Anderson J."/>
            <person name="Brown R."/>
            <person name="Browne H."/>
            <person name="Corton N."/>
            <person name="Hauser H."/>
            <person name="Gamble J."/>
            <person name="Gilderthorp R."/>
            <person name="Marcello L."/>
            <person name="McQuillan J."/>
            <person name="Otto T.D."/>
            <person name="Quail M.A."/>
            <person name="Sanders M.J."/>
            <person name="van Tonder A."/>
            <person name="Ginger M.L."/>
            <person name="Field M.C."/>
            <person name="Barry J.D."/>
            <person name="Hertz-Fowler C."/>
            <person name="Berriman M."/>
        </authorList>
    </citation>
    <scope>NUCLEOTIDE SEQUENCE</scope>
    <source>
        <strain evidence="2">IL3000</strain>
    </source>
</reference>
<evidence type="ECO:0000313" key="2">
    <source>
        <dbReference type="EMBL" id="CCC95509.1"/>
    </source>
</evidence>
<feature type="transmembrane region" description="Helical" evidence="1">
    <location>
        <begin position="63"/>
        <end position="84"/>
    </location>
</feature>
<dbReference type="VEuPathDB" id="TriTrypDB:TcIL3000.11.9760"/>
<evidence type="ECO:0000256" key="1">
    <source>
        <dbReference type="SAM" id="Phobius"/>
    </source>
</evidence>
<sequence>MRWCGGMKPHNTRRCSHQRSGLPPLHSVRNAGGVRKCQAGDAYVAGLACSRKEWGGFVSQPPLYFTLFIFLLFLFIYVFTHFFLFSNITLFTILLSSCVIILFFRFRYCMPTPWAQLRAWVWVRLGSANSGMLDPCALLLFLRNRFINVAPIAMHVGLTQSAGLCTAYEYIN</sequence>